<dbReference type="AlphaFoldDB" id="A0A917E5Q3"/>
<dbReference type="RefSeq" id="WP_188909430.1">
    <property type="nucleotide sequence ID" value="NZ_BMIQ01000004.1"/>
</dbReference>
<proteinExistence type="predicted"/>
<reference evidence="2" key="2">
    <citation type="submission" date="2020-09" db="EMBL/GenBank/DDBJ databases">
        <authorList>
            <person name="Sun Q."/>
            <person name="Zhou Y."/>
        </authorList>
    </citation>
    <scope>NUCLEOTIDE SEQUENCE</scope>
    <source>
        <strain evidence="2">CGMCC 1.15367</strain>
    </source>
</reference>
<name>A0A917E5Q3_9HYPH</name>
<organism evidence="2 3">
    <name type="scientific">Aureimonas endophytica</name>
    <dbReference type="NCBI Taxonomy" id="2027858"/>
    <lineage>
        <taxon>Bacteria</taxon>
        <taxon>Pseudomonadati</taxon>
        <taxon>Pseudomonadota</taxon>
        <taxon>Alphaproteobacteria</taxon>
        <taxon>Hyphomicrobiales</taxon>
        <taxon>Aurantimonadaceae</taxon>
        <taxon>Aureimonas</taxon>
    </lineage>
</organism>
<sequence>MSQDRDETPQKAGPEATGNGRLEGGRALKENPAAPEHHPTPKAEKRGEAIREGTAPKGADEP</sequence>
<evidence type="ECO:0000313" key="2">
    <source>
        <dbReference type="EMBL" id="GGE07115.1"/>
    </source>
</evidence>
<feature type="region of interest" description="Disordered" evidence="1">
    <location>
        <begin position="1"/>
        <end position="62"/>
    </location>
</feature>
<keyword evidence="3" id="KW-1185">Reference proteome</keyword>
<protein>
    <submittedName>
        <fullName evidence="2">Uncharacterized protein</fullName>
    </submittedName>
</protein>
<evidence type="ECO:0000313" key="3">
    <source>
        <dbReference type="Proteomes" id="UP000644699"/>
    </source>
</evidence>
<gene>
    <name evidence="2" type="ORF">GCM10011390_27700</name>
</gene>
<accession>A0A917E5Q3</accession>
<dbReference type="EMBL" id="BMIQ01000004">
    <property type="protein sequence ID" value="GGE07115.1"/>
    <property type="molecule type" value="Genomic_DNA"/>
</dbReference>
<comment type="caution">
    <text evidence="2">The sequence shown here is derived from an EMBL/GenBank/DDBJ whole genome shotgun (WGS) entry which is preliminary data.</text>
</comment>
<dbReference type="Proteomes" id="UP000644699">
    <property type="component" value="Unassembled WGS sequence"/>
</dbReference>
<reference evidence="2" key="1">
    <citation type="journal article" date="2014" name="Int. J. Syst. Evol. Microbiol.">
        <title>Complete genome sequence of Corynebacterium casei LMG S-19264T (=DSM 44701T), isolated from a smear-ripened cheese.</title>
        <authorList>
            <consortium name="US DOE Joint Genome Institute (JGI-PGF)"/>
            <person name="Walter F."/>
            <person name="Albersmeier A."/>
            <person name="Kalinowski J."/>
            <person name="Ruckert C."/>
        </authorList>
    </citation>
    <scope>NUCLEOTIDE SEQUENCE</scope>
    <source>
        <strain evidence="2">CGMCC 1.15367</strain>
    </source>
</reference>
<feature type="compositionally biased region" description="Basic and acidic residues" evidence="1">
    <location>
        <begin position="23"/>
        <end position="51"/>
    </location>
</feature>
<evidence type="ECO:0000256" key="1">
    <source>
        <dbReference type="SAM" id="MobiDB-lite"/>
    </source>
</evidence>